<protein>
    <submittedName>
        <fullName evidence="2">Uncharacterized protein</fullName>
    </submittedName>
</protein>
<evidence type="ECO:0000313" key="3">
    <source>
        <dbReference type="Proteomes" id="UP001629113"/>
    </source>
</evidence>
<organism evidence="2 3">
    <name type="scientific">Phlyctema vagabunda</name>
    <dbReference type="NCBI Taxonomy" id="108571"/>
    <lineage>
        <taxon>Eukaryota</taxon>
        <taxon>Fungi</taxon>
        <taxon>Dikarya</taxon>
        <taxon>Ascomycota</taxon>
        <taxon>Pezizomycotina</taxon>
        <taxon>Leotiomycetes</taxon>
        <taxon>Helotiales</taxon>
        <taxon>Dermateaceae</taxon>
        <taxon>Phlyctema</taxon>
    </lineage>
</organism>
<evidence type="ECO:0000313" key="2">
    <source>
        <dbReference type="EMBL" id="KAL3421315.1"/>
    </source>
</evidence>
<feature type="compositionally biased region" description="Low complexity" evidence="1">
    <location>
        <begin position="68"/>
        <end position="87"/>
    </location>
</feature>
<accession>A0ABR4PDB7</accession>
<name>A0ABR4PDB7_9HELO</name>
<gene>
    <name evidence="2" type="ORF">PVAG01_07761</name>
</gene>
<dbReference type="Proteomes" id="UP001629113">
    <property type="component" value="Unassembled WGS sequence"/>
</dbReference>
<sequence>MADKKGKGRAATLDQSTDTPTHNDASPASMLSRVAASASGLTKHALGAPSRNELDAQAKAVLTNSGKGQSSSYGASSSSTDQASDVTSEQRAPGSHQQGAAASSLRSGHSEQHVQKSENEFLSFLDGIDSFIPSGDVGEPSLGMEKHDQSSWGEVWANHQLLDESAFSKRQEKETGTVAEQEKRDGADVLALLSEPVPDEALEAPVEEEVVWHLSAEQRDQIRELAQDILTTAEPHGQVKPYGLLNLVPSFEASNIMRMPISETETPQELYLYTGINRESFREQWNDVLYRYADEVWGDILPLVVEARREVEEMEPVEQITEMPSAVRRLQAILQHLNINRIPTISNKPPGQVDPV</sequence>
<comment type="caution">
    <text evidence="2">The sequence shown here is derived from an EMBL/GenBank/DDBJ whole genome shotgun (WGS) entry which is preliminary data.</text>
</comment>
<proteinExistence type="predicted"/>
<keyword evidence="3" id="KW-1185">Reference proteome</keyword>
<feature type="compositionally biased region" description="Polar residues" evidence="1">
    <location>
        <begin position="13"/>
        <end position="26"/>
    </location>
</feature>
<feature type="region of interest" description="Disordered" evidence="1">
    <location>
        <begin position="1"/>
        <end position="116"/>
    </location>
</feature>
<evidence type="ECO:0000256" key="1">
    <source>
        <dbReference type="SAM" id="MobiDB-lite"/>
    </source>
</evidence>
<reference evidence="2 3" key="1">
    <citation type="submission" date="2024-06" db="EMBL/GenBank/DDBJ databases">
        <title>Complete genome of Phlyctema vagabunda strain 19-DSS-EL-015.</title>
        <authorList>
            <person name="Fiorenzani C."/>
        </authorList>
    </citation>
    <scope>NUCLEOTIDE SEQUENCE [LARGE SCALE GENOMIC DNA]</scope>
    <source>
        <strain evidence="2 3">19-DSS-EL-015</strain>
    </source>
</reference>
<feature type="compositionally biased region" description="Polar residues" evidence="1">
    <location>
        <begin position="95"/>
        <end position="107"/>
    </location>
</feature>
<dbReference type="EMBL" id="JBFCZG010000006">
    <property type="protein sequence ID" value="KAL3421315.1"/>
    <property type="molecule type" value="Genomic_DNA"/>
</dbReference>